<proteinExistence type="predicted"/>
<organism evidence="1">
    <name type="scientific">marine sediment metagenome</name>
    <dbReference type="NCBI Taxonomy" id="412755"/>
    <lineage>
        <taxon>unclassified sequences</taxon>
        <taxon>metagenomes</taxon>
        <taxon>ecological metagenomes</taxon>
    </lineage>
</organism>
<comment type="caution">
    <text evidence="1">The sequence shown here is derived from an EMBL/GenBank/DDBJ whole genome shotgun (WGS) entry which is preliminary data.</text>
</comment>
<gene>
    <name evidence="1" type="ORF">S03H2_34110</name>
</gene>
<sequence length="60" mass="7151">MKIKLLEYEAEVEWISSRQAFLPWHPEDTIAVWFIFKEPVASTVSFAIDIEARDYTKQEF</sequence>
<accession>X1HH74</accession>
<evidence type="ECO:0000313" key="1">
    <source>
        <dbReference type="EMBL" id="GAH53179.1"/>
    </source>
</evidence>
<feature type="non-terminal residue" evidence="1">
    <location>
        <position position="60"/>
    </location>
</feature>
<name>X1HH74_9ZZZZ</name>
<reference evidence="1" key="1">
    <citation type="journal article" date="2014" name="Front. Microbiol.">
        <title>High frequency of phylogenetically diverse reductive dehalogenase-homologous genes in deep subseafloor sedimentary metagenomes.</title>
        <authorList>
            <person name="Kawai M."/>
            <person name="Futagami T."/>
            <person name="Toyoda A."/>
            <person name="Takaki Y."/>
            <person name="Nishi S."/>
            <person name="Hori S."/>
            <person name="Arai W."/>
            <person name="Tsubouchi T."/>
            <person name="Morono Y."/>
            <person name="Uchiyama I."/>
            <person name="Ito T."/>
            <person name="Fujiyama A."/>
            <person name="Inagaki F."/>
            <person name="Takami H."/>
        </authorList>
    </citation>
    <scope>NUCLEOTIDE SEQUENCE</scope>
    <source>
        <strain evidence="1">Expedition CK06-06</strain>
    </source>
</reference>
<protein>
    <submittedName>
        <fullName evidence="1">Uncharacterized protein</fullName>
    </submittedName>
</protein>
<dbReference type="EMBL" id="BARU01020798">
    <property type="protein sequence ID" value="GAH53179.1"/>
    <property type="molecule type" value="Genomic_DNA"/>
</dbReference>
<dbReference type="AlphaFoldDB" id="X1HH74"/>